<keyword evidence="2" id="KW-0812">Transmembrane</keyword>
<reference evidence="3" key="1">
    <citation type="journal article" date="2021" name="Sci. Adv.">
        <title>The American lobster genome reveals insights on longevity, neural, and immune adaptations.</title>
        <authorList>
            <person name="Polinski J.M."/>
            <person name="Zimin A.V."/>
            <person name="Clark K.F."/>
            <person name="Kohn A.B."/>
            <person name="Sadowski N."/>
            <person name="Timp W."/>
            <person name="Ptitsyn A."/>
            <person name="Khanna P."/>
            <person name="Romanova D.Y."/>
            <person name="Williams P."/>
            <person name="Greenwood S.J."/>
            <person name="Moroz L.L."/>
            <person name="Walt D.R."/>
            <person name="Bodnar A.G."/>
        </authorList>
    </citation>
    <scope>NUCLEOTIDE SEQUENCE</scope>
    <source>
        <strain evidence="3">GMGI-L3</strain>
    </source>
</reference>
<sequence length="82" mass="8787">MKTTPSTHIFPITPILGGLICVVGFLVLVAIVVVVVMKLRGNSRRAKERHDPASGIKVPHTPLHHSKDGSDGPDVILCRTGE</sequence>
<feature type="region of interest" description="Disordered" evidence="1">
    <location>
        <begin position="44"/>
        <end position="74"/>
    </location>
</feature>
<protein>
    <submittedName>
        <fullName evidence="3">Putative Nephrin-like 32</fullName>
    </submittedName>
</protein>
<evidence type="ECO:0000256" key="2">
    <source>
        <dbReference type="SAM" id="Phobius"/>
    </source>
</evidence>
<gene>
    <name evidence="3" type="primary">Nphs1-L32</name>
    <name evidence="3" type="ORF">Hamer_G024180</name>
</gene>
<dbReference type="Proteomes" id="UP000747542">
    <property type="component" value="Unassembled WGS sequence"/>
</dbReference>
<keyword evidence="2" id="KW-0472">Membrane</keyword>
<feature type="transmembrane region" description="Helical" evidence="2">
    <location>
        <begin position="12"/>
        <end position="37"/>
    </location>
</feature>
<organism evidence="3 4">
    <name type="scientific">Homarus americanus</name>
    <name type="common">American lobster</name>
    <dbReference type="NCBI Taxonomy" id="6706"/>
    <lineage>
        <taxon>Eukaryota</taxon>
        <taxon>Metazoa</taxon>
        <taxon>Ecdysozoa</taxon>
        <taxon>Arthropoda</taxon>
        <taxon>Crustacea</taxon>
        <taxon>Multicrustacea</taxon>
        <taxon>Malacostraca</taxon>
        <taxon>Eumalacostraca</taxon>
        <taxon>Eucarida</taxon>
        <taxon>Decapoda</taxon>
        <taxon>Pleocyemata</taxon>
        <taxon>Astacidea</taxon>
        <taxon>Nephropoidea</taxon>
        <taxon>Nephropidae</taxon>
        <taxon>Homarus</taxon>
    </lineage>
</organism>
<accession>A0A8J5NC83</accession>
<comment type="caution">
    <text evidence="3">The sequence shown here is derived from an EMBL/GenBank/DDBJ whole genome shotgun (WGS) entry which is preliminary data.</text>
</comment>
<dbReference type="AlphaFoldDB" id="A0A8J5NC83"/>
<evidence type="ECO:0000256" key="1">
    <source>
        <dbReference type="SAM" id="MobiDB-lite"/>
    </source>
</evidence>
<evidence type="ECO:0000313" key="4">
    <source>
        <dbReference type="Proteomes" id="UP000747542"/>
    </source>
</evidence>
<proteinExistence type="predicted"/>
<evidence type="ECO:0000313" key="3">
    <source>
        <dbReference type="EMBL" id="KAG7176771.1"/>
    </source>
</evidence>
<keyword evidence="2" id="KW-1133">Transmembrane helix</keyword>
<dbReference type="EMBL" id="JAHLQT010002754">
    <property type="protein sequence ID" value="KAG7176771.1"/>
    <property type="molecule type" value="Genomic_DNA"/>
</dbReference>
<name>A0A8J5NC83_HOMAM</name>
<keyword evidence="4" id="KW-1185">Reference proteome</keyword>